<dbReference type="CDD" id="cd04301">
    <property type="entry name" value="NAT_SF"/>
    <property type="match status" value="1"/>
</dbReference>
<dbReference type="InterPro" id="IPR016181">
    <property type="entry name" value="Acyl_CoA_acyltransferase"/>
</dbReference>
<dbReference type="AlphaFoldDB" id="A0A4R6DRF1"/>
<evidence type="ECO:0000259" key="3">
    <source>
        <dbReference type="PROSITE" id="PS51186"/>
    </source>
</evidence>
<keyword evidence="4" id="KW-0687">Ribonucleoprotein</keyword>
<dbReference type="GO" id="GO:0016747">
    <property type="term" value="F:acyltransferase activity, transferring groups other than amino-acyl groups"/>
    <property type="evidence" value="ECO:0007669"/>
    <property type="project" value="InterPro"/>
</dbReference>
<evidence type="ECO:0000256" key="2">
    <source>
        <dbReference type="ARBA" id="ARBA00023315"/>
    </source>
</evidence>
<sequence>MNFTVRDCRDDDLPALRELFLAARRATFTWEPPLRFRLEDCDDLTTGERIWVAAATAGDAPLGFAAVWEADAFLHHLFVHPDHQGQGVGSALLAAATAPLLAPATLKCLEANRRARRFYLHHGWEVTGNGNGPDGAWLLMREGHHTPWAGGA</sequence>
<dbReference type="EMBL" id="SNVV01000024">
    <property type="protein sequence ID" value="TDN46868.1"/>
    <property type="molecule type" value="Genomic_DNA"/>
</dbReference>
<reference evidence="4 5" key="1">
    <citation type="submission" date="2019-03" db="EMBL/GenBank/DDBJ databases">
        <title>Genomic Encyclopedia of Type Strains, Phase IV (KMG-IV): sequencing the most valuable type-strain genomes for metagenomic binning, comparative biology and taxonomic classification.</title>
        <authorList>
            <person name="Goeker M."/>
        </authorList>
    </citation>
    <scope>NUCLEOTIDE SEQUENCE [LARGE SCALE GENOMIC DNA]</scope>
    <source>
        <strain evidence="4 5">DSM 12121</strain>
    </source>
</reference>
<keyword evidence="5" id="KW-1185">Reference proteome</keyword>
<dbReference type="PROSITE" id="PS51186">
    <property type="entry name" value="GNAT"/>
    <property type="match status" value="1"/>
</dbReference>
<evidence type="ECO:0000256" key="1">
    <source>
        <dbReference type="ARBA" id="ARBA00022679"/>
    </source>
</evidence>
<dbReference type="PANTHER" id="PTHR43877">
    <property type="entry name" value="AMINOALKYLPHOSPHONATE N-ACETYLTRANSFERASE-RELATED-RELATED"/>
    <property type="match status" value="1"/>
</dbReference>
<comment type="caution">
    <text evidence="4">The sequence shown here is derived from an EMBL/GenBank/DDBJ whole genome shotgun (WGS) entry which is preliminary data.</text>
</comment>
<gene>
    <name evidence="4" type="ORF">C7389_12428</name>
</gene>
<protein>
    <submittedName>
        <fullName evidence="4">Ribosomal protein S18 acetylase RimI-like enzyme</fullName>
    </submittedName>
</protein>
<dbReference type="Gene3D" id="3.40.630.30">
    <property type="match status" value="1"/>
</dbReference>
<keyword evidence="2" id="KW-0012">Acyltransferase</keyword>
<name>A0A4R6DRF1_9RHOO</name>
<organism evidence="4 5">
    <name type="scientific">Azoarcus indigens</name>
    <dbReference type="NCBI Taxonomy" id="29545"/>
    <lineage>
        <taxon>Bacteria</taxon>
        <taxon>Pseudomonadati</taxon>
        <taxon>Pseudomonadota</taxon>
        <taxon>Betaproteobacteria</taxon>
        <taxon>Rhodocyclales</taxon>
        <taxon>Zoogloeaceae</taxon>
        <taxon>Azoarcus</taxon>
    </lineage>
</organism>
<dbReference type="InterPro" id="IPR050832">
    <property type="entry name" value="Bact_Acetyltransf"/>
</dbReference>
<dbReference type="Proteomes" id="UP000295129">
    <property type="component" value="Unassembled WGS sequence"/>
</dbReference>
<dbReference type="RefSeq" id="WP_133594550.1">
    <property type="nucleotide sequence ID" value="NZ_SNVV01000024.1"/>
</dbReference>
<keyword evidence="4" id="KW-0689">Ribosomal protein</keyword>
<accession>A0A4R6DRF1</accession>
<evidence type="ECO:0000313" key="4">
    <source>
        <dbReference type="EMBL" id="TDN46868.1"/>
    </source>
</evidence>
<dbReference type="InterPro" id="IPR000182">
    <property type="entry name" value="GNAT_dom"/>
</dbReference>
<keyword evidence="1" id="KW-0808">Transferase</keyword>
<dbReference type="GO" id="GO:0005840">
    <property type="term" value="C:ribosome"/>
    <property type="evidence" value="ECO:0007669"/>
    <property type="project" value="UniProtKB-KW"/>
</dbReference>
<proteinExistence type="predicted"/>
<dbReference type="Pfam" id="PF13508">
    <property type="entry name" value="Acetyltransf_7"/>
    <property type="match status" value="1"/>
</dbReference>
<evidence type="ECO:0000313" key="5">
    <source>
        <dbReference type="Proteomes" id="UP000295129"/>
    </source>
</evidence>
<dbReference type="OrthoDB" id="9789605at2"/>
<dbReference type="SUPFAM" id="SSF55729">
    <property type="entry name" value="Acyl-CoA N-acyltransferases (Nat)"/>
    <property type="match status" value="1"/>
</dbReference>
<feature type="domain" description="N-acetyltransferase" evidence="3">
    <location>
        <begin position="3"/>
        <end position="142"/>
    </location>
</feature>